<keyword evidence="1" id="KW-0732">Signal</keyword>
<dbReference type="Gene3D" id="2.120.10.30">
    <property type="entry name" value="TolB, C-terminal domain"/>
    <property type="match status" value="1"/>
</dbReference>
<evidence type="ECO:0000313" key="2">
    <source>
        <dbReference type="EMBL" id="PJF37093.1"/>
    </source>
</evidence>
<dbReference type="SUPFAM" id="SSF82171">
    <property type="entry name" value="DPP6 N-terminal domain-like"/>
    <property type="match status" value="1"/>
</dbReference>
<dbReference type="InterPro" id="IPR011042">
    <property type="entry name" value="6-blade_b-propeller_TolB-like"/>
</dbReference>
<accession>A0A2M8PHR4</accession>
<gene>
    <name evidence="2" type="ORF">CUN49_02065</name>
</gene>
<dbReference type="PROSITE" id="PS51257">
    <property type="entry name" value="PROKAR_LIPOPROTEIN"/>
    <property type="match status" value="1"/>
</dbReference>
<sequence length="360" mass="38004">MRRLLFAVLVLLLAACSSAPSVPSVPPPTQAALLSASGERLPSGTLILAKDGAQRALLPDGRTIELAEAQQNGRAAPNGALGVLLIPNDGAFDLALVDYSADPPAVRQVPEGRRLLNPMILWQPDSSGFAFYDLPPFVGVRGNLANLYYHSLSDARSRALLSTALNDARIAALAFSPNGLYLLYSLLNENSEALGAQSGTGYLLNLLGGQPIALPREALLGFSDWLGDSSGFLSVRTDLQTGRGYLVRYLLAQLAEPQRLTAESENVTLAASAPDGQQIAIVTRAADGTSTLSVLAPNQSARRELHRVPVGQGFSALVWSAPEALYFSVSSAEGDQTWRIAPSGGAPTRLAEGLLQQVVR</sequence>
<evidence type="ECO:0000313" key="3">
    <source>
        <dbReference type="Proteomes" id="UP000229681"/>
    </source>
</evidence>
<feature type="signal peptide" evidence="1">
    <location>
        <begin position="1"/>
        <end position="19"/>
    </location>
</feature>
<feature type="chain" id="PRO_5030053737" description="Lipoprotein LpqB beta-propeller domain-containing protein" evidence="1">
    <location>
        <begin position="20"/>
        <end position="360"/>
    </location>
</feature>
<evidence type="ECO:0000256" key="1">
    <source>
        <dbReference type="SAM" id="SignalP"/>
    </source>
</evidence>
<organism evidence="2 3">
    <name type="scientific">Candidatus Thermofonsia Clade 1 bacterium</name>
    <dbReference type="NCBI Taxonomy" id="2364210"/>
    <lineage>
        <taxon>Bacteria</taxon>
        <taxon>Bacillati</taxon>
        <taxon>Chloroflexota</taxon>
        <taxon>Candidatus Thermofontia</taxon>
        <taxon>Candidatus Thermofonsia Clade 1</taxon>
    </lineage>
</organism>
<name>A0A2M8PHR4_9CHLR</name>
<dbReference type="Proteomes" id="UP000229681">
    <property type="component" value="Unassembled WGS sequence"/>
</dbReference>
<dbReference type="AlphaFoldDB" id="A0A2M8PHR4"/>
<proteinExistence type="predicted"/>
<evidence type="ECO:0008006" key="4">
    <source>
        <dbReference type="Google" id="ProtNLM"/>
    </source>
</evidence>
<dbReference type="EMBL" id="PGTM01000015">
    <property type="protein sequence ID" value="PJF37093.1"/>
    <property type="molecule type" value="Genomic_DNA"/>
</dbReference>
<protein>
    <recommendedName>
        <fullName evidence="4">Lipoprotein LpqB beta-propeller domain-containing protein</fullName>
    </recommendedName>
</protein>
<reference evidence="2 3" key="1">
    <citation type="submission" date="2017-11" db="EMBL/GenBank/DDBJ databases">
        <title>Evolution of Phototrophy in the Chloroflexi Phylum Driven by Horizontal Gene Transfer.</title>
        <authorList>
            <person name="Ward L.M."/>
            <person name="Hemp J."/>
            <person name="Shih P.M."/>
            <person name="Mcglynn S.E."/>
            <person name="Fischer W."/>
        </authorList>
    </citation>
    <scope>NUCLEOTIDE SEQUENCE [LARGE SCALE GENOMIC DNA]</scope>
    <source>
        <strain evidence="2">JP3_13</strain>
    </source>
</reference>
<comment type="caution">
    <text evidence="2">The sequence shown here is derived from an EMBL/GenBank/DDBJ whole genome shotgun (WGS) entry which is preliminary data.</text>
</comment>